<gene>
    <name evidence="1" type="ORF">SAMN04488113_10623</name>
</gene>
<dbReference type="Proteomes" id="UP000198564">
    <property type="component" value="Unassembled WGS sequence"/>
</dbReference>
<dbReference type="STRING" id="1130080.SAMN04488113_10623"/>
<keyword evidence="2" id="KW-1185">Reference proteome</keyword>
<reference evidence="2" key="1">
    <citation type="submission" date="2016-10" db="EMBL/GenBank/DDBJ databases">
        <authorList>
            <person name="Varghese N."/>
            <person name="Submissions S."/>
        </authorList>
    </citation>
    <scope>NUCLEOTIDE SEQUENCE [LARGE SCALE GENOMIC DNA]</scope>
    <source>
        <strain evidence="2">DSM 25751</strain>
    </source>
</reference>
<organism evidence="1 2">
    <name type="scientific">Alkalibacterium gilvum</name>
    <dbReference type="NCBI Taxonomy" id="1130080"/>
    <lineage>
        <taxon>Bacteria</taxon>
        <taxon>Bacillati</taxon>
        <taxon>Bacillota</taxon>
        <taxon>Bacilli</taxon>
        <taxon>Lactobacillales</taxon>
        <taxon>Carnobacteriaceae</taxon>
        <taxon>Alkalibacterium</taxon>
    </lineage>
</organism>
<sequence>MRPITVRLDELNEKLSDPKILTNKGLGNEVGFYIFDYEPEDELVVRDAIPYIKKQIQKENPETKIQEFDLFDIVLAFFEERGYMDKNFKMEEKKGSEFLYDKMKKALKLATDNDWIVKYIREHMDEDAMIFITGVGKAYPIVRSHTVLNNLQTVVEKKPLIMFYPGRYENGGLRLFSRFMDDNYYRAFKLIEN</sequence>
<dbReference type="OrthoDB" id="1093513at2"/>
<evidence type="ECO:0000313" key="2">
    <source>
        <dbReference type="Proteomes" id="UP000198564"/>
    </source>
</evidence>
<dbReference type="EMBL" id="FNYW01000006">
    <property type="protein sequence ID" value="SEI62651.1"/>
    <property type="molecule type" value="Genomic_DNA"/>
</dbReference>
<evidence type="ECO:0008006" key="3">
    <source>
        <dbReference type="Google" id="ProtNLM"/>
    </source>
</evidence>
<dbReference type="Pfam" id="PF08747">
    <property type="entry name" value="BrxB"/>
    <property type="match status" value="1"/>
</dbReference>
<name>A0A1H6S3X7_9LACT</name>
<accession>A0A1H6S3X7</accession>
<dbReference type="InterPro" id="IPR014858">
    <property type="entry name" value="BrxB"/>
</dbReference>
<evidence type="ECO:0000313" key="1">
    <source>
        <dbReference type="EMBL" id="SEI62651.1"/>
    </source>
</evidence>
<dbReference type="AlphaFoldDB" id="A0A1H6S3X7"/>
<dbReference type="RefSeq" id="WP_091633359.1">
    <property type="nucleotide sequence ID" value="NZ_FNYW01000006.1"/>
</dbReference>
<proteinExistence type="predicted"/>
<protein>
    <recommendedName>
        <fullName evidence="3">DUF1788 domain-containing protein</fullName>
    </recommendedName>
</protein>